<comment type="caution">
    <text evidence="2">The sequence shown here is derived from an EMBL/GenBank/DDBJ whole genome shotgun (WGS) entry which is preliminary data.</text>
</comment>
<gene>
    <name evidence="2" type="ORF">H4696_002718</name>
</gene>
<feature type="domain" description="HTH marR-type" evidence="1">
    <location>
        <begin position="1"/>
        <end position="131"/>
    </location>
</feature>
<keyword evidence="3" id="KW-1185">Reference proteome</keyword>
<dbReference type="InterPro" id="IPR039422">
    <property type="entry name" value="MarR/SlyA-like"/>
</dbReference>
<dbReference type="PANTHER" id="PTHR33164:SF94">
    <property type="entry name" value="TRANSCRIPTIONAL REGULATORY PROTEIN-RELATED"/>
    <property type="match status" value="1"/>
</dbReference>
<dbReference type="PROSITE" id="PS50995">
    <property type="entry name" value="HTH_MARR_2"/>
    <property type="match status" value="1"/>
</dbReference>
<evidence type="ECO:0000259" key="1">
    <source>
        <dbReference type="PROSITE" id="PS50995"/>
    </source>
</evidence>
<dbReference type="InterPro" id="IPR036388">
    <property type="entry name" value="WH-like_DNA-bd_sf"/>
</dbReference>
<dbReference type="PANTHER" id="PTHR33164">
    <property type="entry name" value="TRANSCRIPTIONAL REGULATOR, MARR FAMILY"/>
    <property type="match status" value="1"/>
</dbReference>
<protein>
    <submittedName>
        <fullName evidence="2">DNA-binding MarR family transcriptional regulator</fullName>
    </submittedName>
</protein>
<reference evidence="2 3" key="1">
    <citation type="submission" date="2020-10" db="EMBL/GenBank/DDBJ databases">
        <title>Sequencing the genomes of 1000 actinobacteria strains.</title>
        <authorList>
            <person name="Klenk H.-P."/>
        </authorList>
    </citation>
    <scope>NUCLEOTIDE SEQUENCE [LARGE SCALE GENOMIC DNA]</scope>
    <source>
        <strain evidence="2 3">DSM 44653</strain>
    </source>
</reference>
<keyword evidence="2" id="KW-0238">DNA-binding</keyword>
<sequence>METALAVLRAMVAIADSTVERATGQLTLTQFHALRVVSERTPVTMSRVADELAMNPSTVTRACERLTGLDLLQKAQNPLNRRETLLAPTAKGRQLVGRVDEDRRRVLAAVLDRLDEDVRASVLTAFANFASVATPDAP</sequence>
<accession>A0ABR9HXF6</accession>
<name>A0ABR9HXF6_9PSEU</name>
<dbReference type="Proteomes" id="UP000631670">
    <property type="component" value="Unassembled WGS sequence"/>
</dbReference>
<dbReference type="RefSeq" id="WP_249027241.1">
    <property type="nucleotide sequence ID" value="NZ_JADBEG010000001.1"/>
</dbReference>
<proteinExistence type="predicted"/>
<dbReference type="InterPro" id="IPR036390">
    <property type="entry name" value="WH_DNA-bd_sf"/>
</dbReference>
<dbReference type="SUPFAM" id="SSF46785">
    <property type="entry name" value="Winged helix' DNA-binding domain"/>
    <property type="match status" value="1"/>
</dbReference>
<organism evidence="2 3">
    <name type="scientific">Amycolatopsis lexingtonensis</name>
    <dbReference type="NCBI Taxonomy" id="218822"/>
    <lineage>
        <taxon>Bacteria</taxon>
        <taxon>Bacillati</taxon>
        <taxon>Actinomycetota</taxon>
        <taxon>Actinomycetes</taxon>
        <taxon>Pseudonocardiales</taxon>
        <taxon>Pseudonocardiaceae</taxon>
        <taxon>Amycolatopsis</taxon>
    </lineage>
</organism>
<dbReference type="EMBL" id="JADBEG010000001">
    <property type="protein sequence ID" value="MBE1495618.1"/>
    <property type="molecule type" value="Genomic_DNA"/>
</dbReference>
<dbReference type="Gene3D" id="1.10.10.10">
    <property type="entry name" value="Winged helix-like DNA-binding domain superfamily/Winged helix DNA-binding domain"/>
    <property type="match status" value="1"/>
</dbReference>
<dbReference type="SMART" id="SM00347">
    <property type="entry name" value="HTH_MARR"/>
    <property type="match status" value="1"/>
</dbReference>
<dbReference type="InterPro" id="IPR000835">
    <property type="entry name" value="HTH_MarR-typ"/>
</dbReference>
<dbReference type="GO" id="GO:0003677">
    <property type="term" value="F:DNA binding"/>
    <property type="evidence" value="ECO:0007669"/>
    <property type="project" value="UniProtKB-KW"/>
</dbReference>
<dbReference type="Pfam" id="PF01047">
    <property type="entry name" value="MarR"/>
    <property type="match status" value="1"/>
</dbReference>
<evidence type="ECO:0000313" key="2">
    <source>
        <dbReference type="EMBL" id="MBE1495618.1"/>
    </source>
</evidence>
<evidence type="ECO:0000313" key="3">
    <source>
        <dbReference type="Proteomes" id="UP000631670"/>
    </source>
</evidence>